<dbReference type="SUPFAM" id="SSF51971">
    <property type="entry name" value="Nucleotide-binding domain"/>
    <property type="match status" value="1"/>
</dbReference>
<reference evidence="2" key="1">
    <citation type="submission" date="2021-03" db="EMBL/GenBank/DDBJ databases">
        <authorList>
            <person name="Kim M.K."/>
        </authorList>
    </citation>
    <scope>NUCLEOTIDE SEQUENCE</scope>
    <source>
        <strain evidence="2">BT186</strain>
    </source>
</reference>
<name>A0A939EYM4_9BACT</name>
<dbReference type="Gene3D" id="3.50.50.60">
    <property type="entry name" value="FAD/NAD(P)-binding domain"/>
    <property type="match status" value="1"/>
</dbReference>
<accession>A0A939EYM4</accession>
<keyword evidence="3" id="KW-1185">Reference proteome</keyword>
<comment type="caution">
    <text evidence="2">The sequence shown here is derived from an EMBL/GenBank/DDBJ whole genome shotgun (WGS) entry which is preliminary data.</text>
</comment>
<dbReference type="InterPro" id="IPR006076">
    <property type="entry name" value="FAD-dep_OxRdtase"/>
</dbReference>
<proteinExistence type="predicted"/>
<evidence type="ECO:0000259" key="1">
    <source>
        <dbReference type="Pfam" id="PF01266"/>
    </source>
</evidence>
<protein>
    <submittedName>
        <fullName evidence="2">FAD-binding oxidoreductase</fullName>
    </submittedName>
</protein>
<evidence type="ECO:0000313" key="2">
    <source>
        <dbReference type="EMBL" id="MBO0359481.1"/>
    </source>
</evidence>
<sequence>MLLGGGRHLDFAAEATTTPGLTPLIQNHLEQLLHEVILPGRNVRIDYRWSGVMAFGADLEPIVEPLAPGIFGALRCNGMGVALGAGIGKRVAELMAG</sequence>
<feature type="domain" description="FAD dependent oxidoreductase" evidence="1">
    <location>
        <begin position="5"/>
        <end position="94"/>
    </location>
</feature>
<dbReference type="InterPro" id="IPR036188">
    <property type="entry name" value="FAD/NAD-bd_sf"/>
</dbReference>
<dbReference type="Gene3D" id="3.30.9.10">
    <property type="entry name" value="D-Amino Acid Oxidase, subunit A, domain 2"/>
    <property type="match status" value="1"/>
</dbReference>
<dbReference type="Proteomes" id="UP000664144">
    <property type="component" value="Unassembled WGS sequence"/>
</dbReference>
<organism evidence="2 3">
    <name type="scientific">Hymenobacter telluris</name>
    <dbReference type="NCBI Taxonomy" id="2816474"/>
    <lineage>
        <taxon>Bacteria</taxon>
        <taxon>Pseudomonadati</taxon>
        <taxon>Bacteroidota</taxon>
        <taxon>Cytophagia</taxon>
        <taxon>Cytophagales</taxon>
        <taxon>Hymenobacteraceae</taxon>
        <taxon>Hymenobacter</taxon>
    </lineage>
</organism>
<dbReference type="Pfam" id="PF01266">
    <property type="entry name" value="DAO"/>
    <property type="match status" value="1"/>
</dbReference>
<dbReference type="AlphaFoldDB" id="A0A939EYM4"/>
<evidence type="ECO:0000313" key="3">
    <source>
        <dbReference type="Proteomes" id="UP000664144"/>
    </source>
</evidence>
<gene>
    <name evidence="2" type="ORF">J0X19_16085</name>
</gene>
<dbReference type="EMBL" id="JAFLQZ010000011">
    <property type="protein sequence ID" value="MBO0359481.1"/>
    <property type="molecule type" value="Genomic_DNA"/>
</dbReference>